<name>A0AAU7APH2_9ACTN</name>
<protein>
    <recommendedName>
        <fullName evidence="1">DSBA-like thioredoxin domain-containing protein</fullName>
    </recommendedName>
</protein>
<dbReference type="InterPro" id="IPR036249">
    <property type="entry name" value="Thioredoxin-like_sf"/>
</dbReference>
<evidence type="ECO:0000313" key="2">
    <source>
        <dbReference type="EMBL" id="XAY03409.1"/>
    </source>
</evidence>
<organism evidence="2">
    <name type="scientific">Paraconexibacter sp. AEG42_29</name>
    <dbReference type="NCBI Taxonomy" id="2997339"/>
    <lineage>
        <taxon>Bacteria</taxon>
        <taxon>Bacillati</taxon>
        <taxon>Actinomycetota</taxon>
        <taxon>Thermoleophilia</taxon>
        <taxon>Solirubrobacterales</taxon>
        <taxon>Paraconexibacteraceae</taxon>
        <taxon>Paraconexibacter</taxon>
    </lineage>
</organism>
<dbReference type="AlphaFoldDB" id="A0AAU7APH2"/>
<dbReference type="Gene3D" id="3.40.30.10">
    <property type="entry name" value="Glutaredoxin"/>
    <property type="match status" value="1"/>
</dbReference>
<dbReference type="InterPro" id="IPR001853">
    <property type="entry name" value="DSBA-like_thioredoxin_dom"/>
</dbReference>
<dbReference type="EMBL" id="CP114014">
    <property type="protein sequence ID" value="XAY03409.1"/>
    <property type="molecule type" value="Genomic_DNA"/>
</dbReference>
<accession>A0AAU7APH2</accession>
<dbReference type="Pfam" id="PF01323">
    <property type="entry name" value="DSBA"/>
    <property type="match status" value="1"/>
</dbReference>
<dbReference type="KEGG" id="parq:DSM112329_00224"/>
<reference evidence="2" key="1">
    <citation type="submission" date="2022-12" db="EMBL/GenBank/DDBJ databases">
        <title>Paraconexibacter alkalitolerans sp. nov. and Baekduia alba sp. nov., isolated from soil and emended description of the genera Paraconexibacter (Chun et al., 2020) and Baekduia (An et al., 2020).</title>
        <authorList>
            <person name="Vieira S."/>
            <person name="Huber K.J."/>
            <person name="Geppert A."/>
            <person name="Wolf J."/>
            <person name="Neumann-Schaal M."/>
            <person name="Muesken M."/>
            <person name="Overmann J."/>
        </authorList>
    </citation>
    <scope>NUCLEOTIDE SEQUENCE</scope>
    <source>
        <strain evidence="2">AEG42_29</strain>
    </source>
</reference>
<feature type="domain" description="DSBA-like thioredoxin" evidence="1">
    <location>
        <begin position="4"/>
        <end position="155"/>
    </location>
</feature>
<gene>
    <name evidence="2" type="ORF">DSM112329_00224</name>
</gene>
<evidence type="ECO:0000259" key="1">
    <source>
        <dbReference type="Pfam" id="PF01323"/>
    </source>
</evidence>
<dbReference type="GO" id="GO:0016491">
    <property type="term" value="F:oxidoreductase activity"/>
    <property type="evidence" value="ECO:0007669"/>
    <property type="project" value="InterPro"/>
</dbReference>
<dbReference type="SUPFAM" id="SSF52833">
    <property type="entry name" value="Thioredoxin-like"/>
    <property type="match status" value="1"/>
</dbReference>
<proteinExistence type="predicted"/>
<sequence>MPAFYVDFASPECYLACERILSLMPVPVEWIPVQLSPEPLPDAERTRLADLADARHIQPIRWPPPFDADFVTLTATYAKSIGRAVAFVQAALRQAYAGGRDLSVQDHVLIAASACEMHPTAILKTVQTRGPRRTLDRAIATAAERGVQRTPAIWVPPPAGSPAAAAGRVLHGDAALEDAAALLAEHATD</sequence>
<dbReference type="RefSeq" id="WP_354699966.1">
    <property type="nucleotide sequence ID" value="NZ_CP114014.1"/>
</dbReference>